<gene>
    <name evidence="10" type="ORF">SAMN02745119_01610</name>
</gene>
<evidence type="ECO:0000256" key="1">
    <source>
        <dbReference type="ARBA" id="ARBA00000085"/>
    </source>
</evidence>
<dbReference type="SMART" id="SM00091">
    <property type="entry name" value="PAS"/>
    <property type="match status" value="3"/>
</dbReference>
<dbReference type="InterPro" id="IPR013656">
    <property type="entry name" value="PAS_4"/>
</dbReference>
<evidence type="ECO:0000259" key="7">
    <source>
        <dbReference type="PROSITE" id="PS50109"/>
    </source>
</evidence>
<dbReference type="Gene3D" id="1.10.287.130">
    <property type="match status" value="1"/>
</dbReference>
<protein>
    <recommendedName>
        <fullName evidence="2">histidine kinase</fullName>
        <ecNumber evidence="2">2.7.13.3</ecNumber>
    </recommendedName>
</protein>
<dbReference type="OrthoDB" id="5522918at2"/>
<evidence type="ECO:0000313" key="11">
    <source>
        <dbReference type="Proteomes" id="UP000190102"/>
    </source>
</evidence>
<dbReference type="EC" id="2.7.13.3" evidence="2"/>
<dbReference type="PANTHER" id="PTHR43304:SF1">
    <property type="entry name" value="PAC DOMAIN-CONTAINING PROTEIN"/>
    <property type="match status" value="1"/>
</dbReference>
<organism evidence="10 11">
    <name type="scientific">Trichlorobacter thiogenes</name>
    <dbReference type="NCBI Taxonomy" id="115783"/>
    <lineage>
        <taxon>Bacteria</taxon>
        <taxon>Pseudomonadati</taxon>
        <taxon>Thermodesulfobacteriota</taxon>
        <taxon>Desulfuromonadia</taxon>
        <taxon>Geobacterales</taxon>
        <taxon>Geobacteraceae</taxon>
        <taxon>Trichlorobacter</taxon>
    </lineage>
</organism>
<dbReference type="InterPro" id="IPR003594">
    <property type="entry name" value="HATPase_dom"/>
</dbReference>
<sequence length="792" mass="89260">MYLSSVLIAGMVILLLCSVTMLLVIYRHKSKRGNTTRLLLQSAIFNNTFQLQGLLAPDGTLLDANQTALEFAGIDKAAVVGKKFWSTPWWCHDQALQRQLQTYIARCAAGEFIRFEATHRDGAGRLRTIDATLKPLTDESGAVIYLIPEGRDITDLKTAESALQEKNILLETLFESIPFDIWIRDTKGRLLLQNDLHARHYNVCIGNTAEEDRVSPELCRLWKISQEQALEGYTLDLELRENEQIYRTIVAPIRHDNQITAIFGLHIDVTDRFKAMEALRSSEKRFKAIFEENPIAISITELTNRRCVDVNHSFCVLSGYRKEGIVGKTLKELGLLWNPDDDARLFKKLTDYGVINGEEVQTRTATGEQRSGILYVRIIMIDKRAHAISLYQDTTDQKRIEEQLESSEATYKAIFNNAPIGIFQSITAGQFISVNTVFAKIFGYSSPEEMINLVQDIPSQVYASAEQRKEIISRLHEKETLVVDDVQFLRKDGTRFYATMYMKGIYDSSSGEISQLDGFVVDTTEHRKTLEIMLQHEKMLMISGLAAGMAHEINNPLGIIAQDLQNLQRRLSSELPKNRQVAEALGLDLTALQQYLEQREIPGYLCSMQDAARRASRIMDNMLQFSRSSGTDRHPAPLFDVLEHAIELAATDYDLRRTYHFSSINLIRNYTRELPLVAMNVTEIEQVLINLLKNAAQALHNWNSEAPKEIKISACPKDTNIVITVEDNGPGMPEEVRRRVFEPFFTTKEVGRGTGLGLAVSHAIITKNHNGLLTASASPGKGSCFTISIPIS</sequence>
<dbReference type="Gene3D" id="3.30.450.20">
    <property type="entry name" value="PAS domain"/>
    <property type="match status" value="4"/>
</dbReference>
<dbReference type="Pfam" id="PF02518">
    <property type="entry name" value="HATPase_c"/>
    <property type="match status" value="1"/>
</dbReference>
<feature type="domain" description="Histidine kinase" evidence="7">
    <location>
        <begin position="548"/>
        <end position="792"/>
    </location>
</feature>
<accession>A0A1T4NFH6</accession>
<dbReference type="Gene3D" id="3.30.565.10">
    <property type="entry name" value="Histidine kinase-like ATPase, C-terminal domain"/>
    <property type="match status" value="1"/>
</dbReference>
<evidence type="ECO:0000256" key="4">
    <source>
        <dbReference type="ARBA" id="ARBA00022679"/>
    </source>
</evidence>
<feature type="transmembrane region" description="Helical" evidence="6">
    <location>
        <begin position="6"/>
        <end position="26"/>
    </location>
</feature>
<dbReference type="AlphaFoldDB" id="A0A1T4NFH6"/>
<dbReference type="CDD" id="cd00130">
    <property type="entry name" value="PAS"/>
    <property type="match status" value="2"/>
</dbReference>
<dbReference type="RefSeq" id="WP_078789913.1">
    <property type="nucleotide sequence ID" value="NZ_FUWR01000007.1"/>
</dbReference>
<dbReference type="SUPFAM" id="SSF55785">
    <property type="entry name" value="PYP-like sensor domain (PAS domain)"/>
    <property type="match status" value="4"/>
</dbReference>
<dbReference type="GO" id="GO:0000155">
    <property type="term" value="F:phosphorelay sensor kinase activity"/>
    <property type="evidence" value="ECO:0007669"/>
    <property type="project" value="InterPro"/>
</dbReference>
<dbReference type="PANTHER" id="PTHR43304">
    <property type="entry name" value="PHYTOCHROME-LIKE PROTEIN CPH1"/>
    <property type="match status" value="1"/>
</dbReference>
<dbReference type="Pfam" id="PF13426">
    <property type="entry name" value="PAS_9"/>
    <property type="match status" value="1"/>
</dbReference>
<dbReference type="SMART" id="SM00388">
    <property type="entry name" value="HisKA"/>
    <property type="match status" value="1"/>
</dbReference>
<dbReference type="PRINTS" id="PR00344">
    <property type="entry name" value="BCTRLSENSOR"/>
</dbReference>
<comment type="catalytic activity">
    <reaction evidence="1">
        <text>ATP + protein L-histidine = ADP + protein N-phospho-L-histidine.</text>
        <dbReference type="EC" id="2.7.13.3"/>
    </reaction>
</comment>
<evidence type="ECO:0000259" key="8">
    <source>
        <dbReference type="PROSITE" id="PS50112"/>
    </source>
</evidence>
<dbReference type="InterPro" id="IPR000014">
    <property type="entry name" value="PAS"/>
</dbReference>
<evidence type="ECO:0000259" key="9">
    <source>
        <dbReference type="PROSITE" id="PS50113"/>
    </source>
</evidence>
<keyword evidence="6" id="KW-0472">Membrane</keyword>
<feature type="domain" description="PAS" evidence="8">
    <location>
        <begin position="282"/>
        <end position="349"/>
    </location>
</feature>
<dbReference type="Proteomes" id="UP000190102">
    <property type="component" value="Unassembled WGS sequence"/>
</dbReference>
<feature type="domain" description="PAS" evidence="8">
    <location>
        <begin position="407"/>
        <end position="448"/>
    </location>
</feature>
<dbReference type="InterPro" id="IPR036097">
    <property type="entry name" value="HisK_dim/P_sf"/>
</dbReference>
<dbReference type="InterPro" id="IPR004358">
    <property type="entry name" value="Sig_transdc_His_kin-like_C"/>
</dbReference>
<keyword evidence="6" id="KW-1133">Transmembrane helix</keyword>
<keyword evidence="3" id="KW-0597">Phosphoprotein</keyword>
<proteinExistence type="predicted"/>
<dbReference type="PROSITE" id="PS50113">
    <property type="entry name" value="PAC"/>
    <property type="match status" value="1"/>
</dbReference>
<evidence type="ECO:0000256" key="5">
    <source>
        <dbReference type="ARBA" id="ARBA00022777"/>
    </source>
</evidence>
<dbReference type="InterPro" id="IPR036890">
    <property type="entry name" value="HATPase_C_sf"/>
</dbReference>
<evidence type="ECO:0000256" key="2">
    <source>
        <dbReference type="ARBA" id="ARBA00012438"/>
    </source>
</evidence>
<dbReference type="SMART" id="SM00387">
    <property type="entry name" value="HATPase_c"/>
    <property type="match status" value="1"/>
</dbReference>
<keyword evidence="5" id="KW-0418">Kinase</keyword>
<dbReference type="InterPro" id="IPR000700">
    <property type="entry name" value="PAS-assoc_C"/>
</dbReference>
<dbReference type="InterPro" id="IPR005467">
    <property type="entry name" value="His_kinase_dom"/>
</dbReference>
<name>A0A1T4NFH6_9BACT</name>
<keyword evidence="6" id="KW-0812">Transmembrane</keyword>
<dbReference type="NCBIfam" id="TIGR00229">
    <property type="entry name" value="sensory_box"/>
    <property type="match status" value="3"/>
</dbReference>
<dbReference type="SUPFAM" id="SSF55874">
    <property type="entry name" value="ATPase domain of HSP90 chaperone/DNA topoisomerase II/histidine kinase"/>
    <property type="match status" value="1"/>
</dbReference>
<evidence type="ECO:0000256" key="6">
    <source>
        <dbReference type="SAM" id="Phobius"/>
    </source>
</evidence>
<dbReference type="SUPFAM" id="SSF47384">
    <property type="entry name" value="Homodimeric domain of signal transducing histidine kinase"/>
    <property type="match status" value="1"/>
</dbReference>
<evidence type="ECO:0000313" key="10">
    <source>
        <dbReference type="EMBL" id="SJZ78020.1"/>
    </source>
</evidence>
<keyword evidence="11" id="KW-1185">Reference proteome</keyword>
<dbReference type="InterPro" id="IPR003661">
    <property type="entry name" value="HisK_dim/P_dom"/>
</dbReference>
<feature type="domain" description="PAC" evidence="9">
    <location>
        <begin position="111"/>
        <end position="165"/>
    </location>
</feature>
<evidence type="ECO:0000256" key="3">
    <source>
        <dbReference type="ARBA" id="ARBA00022553"/>
    </source>
</evidence>
<dbReference type="PROSITE" id="PS50112">
    <property type="entry name" value="PAS"/>
    <property type="match status" value="2"/>
</dbReference>
<dbReference type="InterPro" id="IPR035965">
    <property type="entry name" value="PAS-like_dom_sf"/>
</dbReference>
<dbReference type="InterPro" id="IPR052162">
    <property type="entry name" value="Sensor_kinase/Photoreceptor"/>
</dbReference>
<dbReference type="Pfam" id="PF13188">
    <property type="entry name" value="PAS_8"/>
    <property type="match status" value="1"/>
</dbReference>
<reference evidence="11" key="1">
    <citation type="submission" date="2017-02" db="EMBL/GenBank/DDBJ databases">
        <authorList>
            <person name="Varghese N."/>
            <person name="Submissions S."/>
        </authorList>
    </citation>
    <scope>NUCLEOTIDE SEQUENCE [LARGE SCALE GENOMIC DNA]</scope>
    <source>
        <strain evidence="11">ATCC BAA-34</strain>
    </source>
</reference>
<dbReference type="SMART" id="SM00086">
    <property type="entry name" value="PAC"/>
    <property type="match status" value="3"/>
</dbReference>
<dbReference type="InterPro" id="IPR001610">
    <property type="entry name" value="PAC"/>
</dbReference>
<dbReference type="Pfam" id="PF08448">
    <property type="entry name" value="PAS_4"/>
    <property type="match status" value="1"/>
</dbReference>
<keyword evidence="4" id="KW-0808">Transferase</keyword>
<dbReference type="PROSITE" id="PS50109">
    <property type="entry name" value="HIS_KIN"/>
    <property type="match status" value="1"/>
</dbReference>
<dbReference type="CDD" id="cd00082">
    <property type="entry name" value="HisKA"/>
    <property type="match status" value="1"/>
</dbReference>
<dbReference type="EMBL" id="FUWR01000007">
    <property type="protein sequence ID" value="SJZ78020.1"/>
    <property type="molecule type" value="Genomic_DNA"/>
</dbReference>
<dbReference type="STRING" id="115783.SAMN02745119_01610"/>